<reference evidence="7 8" key="2">
    <citation type="journal article" date="2008" name="Int. J. Syst. Evol. Microbiol.">
        <title>Methanocella paludicola gen. nov., sp. nov., a methane-producing archaeon, the first isolate of the lineage 'Rice Cluster I', and proposal of the new archaeal order Methanocellales ord. nov.</title>
        <authorList>
            <person name="Sakai S."/>
            <person name="Imachi H."/>
            <person name="Hanada S."/>
            <person name="Ohashi A."/>
            <person name="Harada H."/>
            <person name="Kamagata Y."/>
        </authorList>
    </citation>
    <scope>NUCLEOTIDE SEQUENCE [LARGE SCALE GENOMIC DNA]</scope>
    <source>
        <strain evidence="8">DSM 17711 / JCM 13418 / NBRC 101707 / SANAE</strain>
    </source>
</reference>
<dbReference type="PANTHER" id="PTHR38825">
    <property type="entry name" value="LYSINE EXPORTER PROTEIN (LYSE/YGGA)"/>
    <property type="match status" value="1"/>
</dbReference>
<feature type="transmembrane region" description="Helical" evidence="6">
    <location>
        <begin position="73"/>
        <end position="91"/>
    </location>
</feature>
<name>D1Z1B9_METPS</name>
<feature type="transmembrane region" description="Helical" evidence="6">
    <location>
        <begin position="111"/>
        <end position="136"/>
    </location>
</feature>
<dbReference type="PANTHER" id="PTHR38825:SF2">
    <property type="entry name" value="LYSINE TRANSPORTER LYSE"/>
    <property type="match status" value="1"/>
</dbReference>
<dbReference type="EMBL" id="AP011532">
    <property type="protein sequence ID" value="BAI62491.1"/>
    <property type="molecule type" value="Genomic_DNA"/>
</dbReference>
<evidence type="ECO:0000256" key="4">
    <source>
        <dbReference type="ARBA" id="ARBA00022989"/>
    </source>
</evidence>
<keyword evidence="4 6" id="KW-1133">Transmembrane helix</keyword>
<evidence type="ECO:0000256" key="3">
    <source>
        <dbReference type="ARBA" id="ARBA00022692"/>
    </source>
</evidence>
<reference evidence="8" key="3">
    <citation type="journal article" date="2011" name="PLoS ONE">
        <title>Genome sequence of a mesophilic hydrogenotrophic methanogen Methanocella paludicola, the first cultivated representative of the order Methanocellales.</title>
        <authorList>
            <person name="Sakai S."/>
            <person name="Takaki Y."/>
            <person name="Shimamura S."/>
            <person name="Sekine M."/>
            <person name="Tajima T."/>
            <person name="Kosugi H."/>
            <person name="Ichikawa N."/>
            <person name="Tasumi E."/>
            <person name="Hiraki A.T."/>
            <person name="Shimizu A."/>
            <person name="Kato Y."/>
            <person name="Nishiko R."/>
            <person name="Mori K."/>
            <person name="Fujita N."/>
            <person name="Imachi H."/>
            <person name="Takai K."/>
        </authorList>
    </citation>
    <scope>NUCLEOTIDE SEQUENCE [LARGE SCALE GENOMIC DNA]</scope>
    <source>
        <strain evidence="8">DSM 17711 / JCM 13418 / NBRC 101707 / SANAE</strain>
    </source>
</reference>
<dbReference type="InterPro" id="IPR001123">
    <property type="entry name" value="LeuE-type"/>
</dbReference>
<evidence type="ECO:0000256" key="1">
    <source>
        <dbReference type="ARBA" id="ARBA00004651"/>
    </source>
</evidence>
<feature type="transmembrane region" description="Helical" evidence="6">
    <location>
        <begin position="143"/>
        <end position="164"/>
    </location>
</feature>
<dbReference type="OrthoDB" id="121309at2157"/>
<dbReference type="GO" id="GO:0006865">
    <property type="term" value="P:amino acid transport"/>
    <property type="evidence" value="ECO:0007669"/>
    <property type="project" value="InterPro"/>
</dbReference>
<dbReference type="GeneID" id="8682203"/>
<comment type="subcellular location">
    <subcellularLocation>
        <location evidence="1">Cell membrane</location>
        <topology evidence="1">Multi-pass membrane protein</topology>
    </subcellularLocation>
</comment>
<evidence type="ECO:0000256" key="5">
    <source>
        <dbReference type="ARBA" id="ARBA00023136"/>
    </source>
</evidence>
<keyword evidence="5 6" id="KW-0472">Membrane</keyword>
<dbReference type="eggNOG" id="arCOG01947">
    <property type="taxonomic scope" value="Archaea"/>
</dbReference>
<reference evidence="7 8" key="1">
    <citation type="journal article" date="2007" name="Appl. Environ. Microbiol.">
        <title>Isolation of key methanogens for global methane emission from rice paddy fields: a novel isolate affiliated with the clone cluster rice cluster I.</title>
        <authorList>
            <person name="Sakai S."/>
            <person name="Imachi H."/>
            <person name="Sekiguchi Y."/>
            <person name="Ohashi A."/>
            <person name="Harada H."/>
            <person name="Kamagata Y."/>
        </authorList>
    </citation>
    <scope>NUCLEOTIDE SEQUENCE [LARGE SCALE GENOMIC DNA]</scope>
    <source>
        <strain evidence="8">DSM 17711 / JCM 13418 / NBRC 101707 / SANAE</strain>
    </source>
</reference>
<evidence type="ECO:0000313" key="8">
    <source>
        <dbReference type="Proteomes" id="UP000001882"/>
    </source>
</evidence>
<dbReference type="Proteomes" id="UP000001882">
    <property type="component" value="Chromosome"/>
</dbReference>
<evidence type="ECO:0000313" key="7">
    <source>
        <dbReference type="EMBL" id="BAI62491.1"/>
    </source>
</evidence>
<keyword evidence="8" id="KW-1185">Reference proteome</keyword>
<accession>D1Z1B9</accession>
<dbReference type="InParanoid" id="D1Z1B9"/>
<feature type="transmembrane region" description="Helical" evidence="6">
    <location>
        <begin position="170"/>
        <end position="192"/>
    </location>
</feature>
<dbReference type="Pfam" id="PF01810">
    <property type="entry name" value="LysE"/>
    <property type="match status" value="1"/>
</dbReference>
<dbReference type="STRING" id="304371.MCP_2419"/>
<evidence type="ECO:0000256" key="2">
    <source>
        <dbReference type="ARBA" id="ARBA00022475"/>
    </source>
</evidence>
<sequence>MFDVYHLASGILIGLSLAVPPGPVNAVIAAESVKKSYVNGIKVGLGALTADATFLVIALIGVAVLFDNDAVKMVVSLVGGLILAYMALGILKDFRSPLKESGKKDIKNYYLTGVAIGFTNPAAILWWITAGAVLIASTDIAGIAGFFIGVILWVTSFSMALHYAKSKARWIYPAVTLGSGLVLLFFGVMLVYNGLQLII</sequence>
<protein>
    <submittedName>
        <fullName evidence="7">Lysine exporter protein</fullName>
    </submittedName>
</protein>
<keyword evidence="2" id="KW-1003">Cell membrane</keyword>
<dbReference type="KEGG" id="mpd:MCP_2419"/>
<proteinExistence type="predicted"/>
<keyword evidence="3 6" id="KW-0812">Transmembrane</keyword>
<dbReference type="RefSeq" id="WP_012901165.1">
    <property type="nucleotide sequence ID" value="NC_013665.1"/>
</dbReference>
<evidence type="ECO:0000256" key="6">
    <source>
        <dbReference type="SAM" id="Phobius"/>
    </source>
</evidence>
<feature type="transmembrane region" description="Helical" evidence="6">
    <location>
        <begin position="45"/>
        <end position="66"/>
    </location>
</feature>
<dbReference type="AlphaFoldDB" id="D1Z1B9"/>
<organism evidence="7 8">
    <name type="scientific">Methanocella paludicola (strain DSM 17711 / JCM 13418 / NBRC 101707 / SANAE)</name>
    <dbReference type="NCBI Taxonomy" id="304371"/>
    <lineage>
        <taxon>Archaea</taxon>
        <taxon>Methanobacteriati</taxon>
        <taxon>Methanobacteriota</taxon>
        <taxon>Stenosarchaea group</taxon>
        <taxon>Methanomicrobia</taxon>
        <taxon>Methanocellales</taxon>
        <taxon>Methanocellaceae</taxon>
        <taxon>Methanocella</taxon>
    </lineage>
</organism>
<dbReference type="GO" id="GO:0005886">
    <property type="term" value="C:plasma membrane"/>
    <property type="evidence" value="ECO:0007669"/>
    <property type="project" value="UniProtKB-SubCell"/>
</dbReference>
<gene>
    <name evidence="7" type="ordered locus">MCP_2419</name>
</gene>